<reference evidence="1 2" key="1">
    <citation type="submission" date="2024-01" db="EMBL/GenBank/DDBJ databases">
        <title>Genome assemblies of Stephania.</title>
        <authorList>
            <person name="Yang L."/>
        </authorList>
    </citation>
    <scope>NUCLEOTIDE SEQUENCE [LARGE SCALE GENOMIC DNA]</scope>
    <source>
        <strain evidence="1">QJT</strain>
        <tissue evidence="1">Leaf</tissue>
    </source>
</reference>
<dbReference type="AlphaFoldDB" id="A0AAP0PB65"/>
<comment type="caution">
    <text evidence="1">The sequence shown here is derived from an EMBL/GenBank/DDBJ whole genome shotgun (WGS) entry which is preliminary data.</text>
</comment>
<organism evidence="1 2">
    <name type="scientific">Stephania japonica</name>
    <dbReference type="NCBI Taxonomy" id="461633"/>
    <lineage>
        <taxon>Eukaryota</taxon>
        <taxon>Viridiplantae</taxon>
        <taxon>Streptophyta</taxon>
        <taxon>Embryophyta</taxon>
        <taxon>Tracheophyta</taxon>
        <taxon>Spermatophyta</taxon>
        <taxon>Magnoliopsida</taxon>
        <taxon>Ranunculales</taxon>
        <taxon>Menispermaceae</taxon>
        <taxon>Menispermoideae</taxon>
        <taxon>Cissampelideae</taxon>
        <taxon>Stephania</taxon>
    </lineage>
</organism>
<proteinExistence type="predicted"/>
<dbReference type="EMBL" id="JBBNAE010000003">
    <property type="protein sequence ID" value="KAK9137662.1"/>
    <property type="molecule type" value="Genomic_DNA"/>
</dbReference>
<evidence type="ECO:0000313" key="2">
    <source>
        <dbReference type="Proteomes" id="UP001417504"/>
    </source>
</evidence>
<evidence type="ECO:0000313" key="1">
    <source>
        <dbReference type="EMBL" id="KAK9137662.1"/>
    </source>
</evidence>
<protein>
    <submittedName>
        <fullName evidence="1">Uncharacterized protein</fullName>
    </submittedName>
</protein>
<name>A0AAP0PB65_9MAGN</name>
<dbReference type="Proteomes" id="UP001417504">
    <property type="component" value="Unassembled WGS sequence"/>
</dbReference>
<sequence length="65" mass="7498">MRFYAFFSVLLALSGERNNANLLDLVLQQLKFSLWITNCTIDSGQLWAVLGLKKDGDKELRFYVL</sequence>
<keyword evidence="2" id="KW-1185">Reference proteome</keyword>
<gene>
    <name evidence="1" type="ORF">Sjap_008256</name>
</gene>
<accession>A0AAP0PB65</accession>